<reference evidence="3" key="1">
    <citation type="journal article" date="2019" name="Int. J. Syst. Evol. Microbiol.">
        <title>The Global Catalogue of Microorganisms (GCM) 10K type strain sequencing project: providing services to taxonomists for standard genome sequencing and annotation.</title>
        <authorList>
            <consortium name="The Broad Institute Genomics Platform"/>
            <consortium name="The Broad Institute Genome Sequencing Center for Infectious Disease"/>
            <person name="Wu L."/>
            <person name="Ma J."/>
        </authorList>
    </citation>
    <scope>NUCLEOTIDE SEQUENCE [LARGE SCALE GENOMIC DNA]</scope>
    <source>
        <strain evidence="3">JCM 19173</strain>
    </source>
</reference>
<protein>
    <recommendedName>
        <fullName evidence="4">DUF805 domain-containing protein</fullName>
    </recommendedName>
</protein>
<evidence type="ECO:0008006" key="4">
    <source>
        <dbReference type="Google" id="ProtNLM"/>
    </source>
</evidence>
<feature type="transmembrane region" description="Helical" evidence="1">
    <location>
        <begin position="25"/>
        <end position="44"/>
    </location>
</feature>
<keyword evidence="1" id="KW-1133">Transmembrane helix</keyword>
<accession>A0ABQ2FFG6</accession>
<keyword evidence="1" id="KW-0472">Membrane</keyword>
<dbReference type="Proteomes" id="UP000604341">
    <property type="component" value="Unassembled WGS sequence"/>
</dbReference>
<feature type="transmembrane region" description="Helical" evidence="1">
    <location>
        <begin position="74"/>
        <end position="96"/>
    </location>
</feature>
<organism evidence="2 3">
    <name type="scientific">Deinococcus radiotolerans</name>
    <dbReference type="NCBI Taxonomy" id="1309407"/>
    <lineage>
        <taxon>Bacteria</taxon>
        <taxon>Thermotogati</taxon>
        <taxon>Deinococcota</taxon>
        <taxon>Deinococci</taxon>
        <taxon>Deinococcales</taxon>
        <taxon>Deinococcaceae</taxon>
        <taxon>Deinococcus</taxon>
    </lineage>
</organism>
<evidence type="ECO:0000256" key="1">
    <source>
        <dbReference type="SAM" id="Phobius"/>
    </source>
</evidence>
<feature type="transmembrane region" description="Helical" evidence="1">
    <location>
        <begin position="50"/>
        <end position="67"/>
    </location>
</feature>
<dbReference type="EMBL" id="BMPE01000001">
    <property type="protein sequence ID" value="GGK91030.1"/>
    <property type="molecule type" value="Genomic_DNA"/>
</dbReference>
<proteinExistence type="predicted"/>
<evidence type="ECO:0000313" key="3">
    <source>
        <dbReference type="Proteomes" id="UP000604341"/>
    </source>
</evidence>
<keyword evidence="1" id="KW-0812">Transmembrane</keyword>
<comment type="caution">
    <text evidence="2">The sequence shown here is derived from an EMBL/GenBank/DDBJ whole genome shotgun (WGS) entry which is preliminary data.</text>
</comment>
<gene>
    <name evidence="2" type="ORF">GCM10010844_06980</name>
</gene>
<evidence type="ECO:0000313" key="2">
    <source>
        <dbReference type="EMBL" id="GGK91030.1"/>
    </source>
</evidence>
<name>A0ABQ2FFG6_9DEIO</name>
<sequence>MGGPVVTGKGKDGARLLWLAKPGRLLGCATLLWLASLPLLFVPLVPRGGLGFALLTVVQIALMVWVVRLRSRLWPLHVPLLILTALPPLYLISPFFRPPDGM</sequence>
<keyword evidence="3" id="KW-1185">Reference proteome</keyword>